<name>A0AAV9WVB6_9PEZI</name>
<dbReference type="EMBL" id="JAVHJO010000016">
    <property type="protein sequence ID" value="KAK6526390.1"/>
    <property type="molecule type" value="Genomic_DNA"/>
</dbReference>
<dbReference type="InterPro" id="IPR015915">
    <property type="entry name" value="Kelch-typ_b-propeller"/>
</dbReference>
<evidence type="ECO:0000313" key="5">
    <source>
        <dbReference type="EMBL" id="KAK6526390.1"/>
    </source>
</evidence>
<dbReference type="Pfam" id="PF24681">
    <property type="entry name" value="Kelch_KLHDC2_KLHL20_DRC7"/>
    <property type="match status" value="1"/>
</dbReference>
<dbReference type="AlphaFoldDB" id="A0AAV9WVB6"/>
<keyword evidence="2" id="KW-0677">Repeat</keyword>
<proteinExistence type="predicted"/>
<keyword evidence="6" id="KW-1185">Reference proteome</keyword>
<evidence type="ECO:0000256" key="2">
    <source>
        <dbReference type="ARBA" id="ARBA00022737"/>
    </source>
</evidence>
<reference evidence="5 6" key="1">
    <citation type="submission" date="2019-10" db="EMBL/GenBank/DDBJ databases">
        <authorList>
            <person name="Palmer J.M."/>
        </authorList>
    </citation>
    <scope>NUCLEOTIDE SEQUENCE [LARGE SCALE GENOMIC DNA]</scope>
    <source>
        <strain evidence="5 6">TWF694</strain>
    </source>
</reference>
<dbReference type="Proteomes" id="UP001365542">
    <property type="component" value="Unassembled WGS sequence"/>
</dbReference>
<gene>
    <name evidence="5" type="ORF">TWF694_004987</name>
</gene>
<evidence type="ECO:0008006" key="7">
    <source>
        <dbReference type="Google" id="ProtNLM"/>
    </source>
</evidence>
<evidence type="ECO:0000256" key="3">
    <source>
        <dbReference type="SAM" id="Phobius"/>
    </source>
</evidence>
<comment type="caution">
    <text evidence="5">The sequence shown here is derived from an EMBL/GenBank/DDBJ whole genome shotgun (WGS) entry which is preliminary data.</text>
</comment>
<dbReference type="PANTHER" id="PTHR46093">
    <property type="entry name" value="ACYL-COA-BINDING DOMAIN-CONTAINING PROTEIN 5"/>
    <property type="match status" value="1"/>
</dbReference>
<evidence type="ECO:0000256" key="1">
    <source>
        <dbReference type="ARBA" id="ARBA00022441"/>
    </source>
</evidence>
<dbReference type="PANTHER" id="PTHR46093:SF3">
    <property type="entry name" value="ACYL-COA-BINDING DOMAIN-CONTAINING PROTEIN 4"/>
    <property type="match status" value="1"/>
</dbReference>
<protein>
    <recommendedName>
        <fullName evidence="7">Kelch repeat-containing protein</fullName>
    </recommendedName>
</protein>
<feature type="signal peptide" evidence="4">
    <location>
        <begin position="1"/>
        <end position="15"/>
    </location>
</feature>
<keyword evidence="3" id="KW-0812">Transmembrane</keyword>
<keyword evidence="3" id="KW-1133">Transmembrane helix</keyword>
<evidence type="ECO:0000256" key="4">
    <source>
        <dbReference type="SAM" id="SignalP"/>
    </source>
</evidence>
<keyword evidence="1" id="KW-0880">Kelch repeat</keyword>
<dbReference type="InterPro" id="IPR011043">
    <property type="entry name" value="Gal_Oxase/kelch_b-propeller"/>
</dbReference>
<dbReference type="SUPFAM" id="SSF50965">
    <property type="entry name" value="Galactose oxidase, central domain"/>
    <property type="match status" value="1"/>
</dbReference>
<feature type="transmembrane region" description="Helical" evidence="3">
    <location>
        <begin position="489"/>
        <end position="515"/>
    </location>
</feature>
<feature type="chain" id="PRO_5043956613" description="Kelch repeat-containing protein" evidence="4">
    <location>
        <begin position="16"/>
        <end position="587"/>
    </location>
</feature>
<dbReference type="Gene3D" id="2.120.10.80">
    <property type="entry name" value="Kelch-type beta propeller"/>
    <property type="match status" value="2"/>
</dbReference>
<evidence type="ECO:0000313" key="6">
    <source>
        <dbReference type="Proteomes" id="UP001365542"/>
    </source>
</evidence>
<accession>A0AAV9WVB6</accession>
<keyword evidence="4" id="KW-0732">Signal</keyword>
<organism evidence="5 6">
    <name type="scientific">Orbilia ellipsospora</name>
    <dbReference type="NCBI Taxonomy" id="2528407"/>
    <lineage>
        <taxon>Eukaryota</taxon>
        <taxon>Fungi</taxon>
        <taxon>Dikarya</taxon>
        <taxon>Ascomycota</taxon>
        <taxon>Pezizomycotina</taxon>
        <taxon>Orbiliomycetes</taxon>
        <taxon>Orbiliales</taxon>
        <taxon>Orbiliaceae</taxon>
        <taxon>Orbilia</taxon>
    </lineage>
</organism>
<keyword evidence="3" id="KW-0472">Membrane</keyword>
<sequence length="587" mass="63426">MRWSLALATLYISLGTPIDSSKRDDTSSPDVCERWAHQAAVVDTTLYIYGGRSRATALQTDNTWNNDFLKLDLSEDFDIASAPIQGLPKPDGPPPVALGYLWNDLTDLYLYGGEFSDTPPASPTAFQLWQYSIKSSTWSVPDTNNGGSIQRAAEGAGVSIPNRGKGYYFGGHLDGYTTQGWSQSVPRLYLTSMVEYDMNSATWTNHTETGASFPERADGVLAFIPWGEEGILLALGGGTNTTFSQLNIIDVFDIKNNKWTKQATSGATPEIRVNACTAVFSAPDNSSHNVYMYGGQNLQPAGEQIQYDDLWILTIPSFTWVQVKTDGQSNPPARAGHTCHAYRGQILVIGGYTGQELSCDTGVYVFDASSLQWQTSFKGGNETGGDSTNIYEPNKNSFYNVPALVVSQIGGGSTGGATVTAPQRTPVADSPLTGTNPDYTYNPNAPQQSPVLVTSTITGSAGVETTVVTETPTNQPSNSGNNSNRGASVGIIVGATVGGVAFVVGALLFLLFLWYKRRVKELRESYEEQQVTQGLVDPEGRPMSMASSGYPATMNHGRSKEDLMEGVEPTFWGMLLQPRRSLRVVNH</sequence>